<dbReference type="InterPro" id="IPR020904">
    <property type="entry name" value="Sc_DH/Rdtase_CS"/>
</dbReference>
<dbReference type="GO" id="GO:0016616">
    <property type="term" value="F:oxidoreductase activity, acting on the CH-OH group of donors, NAD or NADP as acceptor"/>
    <property type="evidence" value="ECO:0007669"/>
    <property type="project" value="TreeGrafter"/>
</dbReference>
<gene>
    <name evidence="4" type="ORF">SAMN05421543_12541</name>
</gene>
<keyword evidence="2" id="KW-0560">Oxidoreductase</keyword>
<name>A0A1I7L5H0_9BACL</name>
<dbReference type="GO" id="GO:0008206">
    <property type="term" value="P:bile acid metabolic process"/>
    <property type="evidence" value="ECO:0007669"/>
    <property type="project" value="UniProtKB-ARBA"/>
</dbReference>
<comment type="similarity">
    <text evidence="1">Belongs to the short-chain dehydrogenases/reductases (SDR) family.</text>
</comment>
<evidence type="ECO:0000259" key="3">
    <source>
        <dbReference type="SMART" id="SM00822"/>
    </source>
</evidence>
<dbReference type="PRINTS" id="PR00080">
    <property type="entry name" value="SDRFAMILY"/>
</dbReference>
<evidence type="ECO:0000256" key="1">
    <source>
        <dbReference type="ARBA" id="ARBA00006484"/>
    </source>
</evidence>
<dbReference type="eggNOG" id="COG1028">
    <property type="taxonomic scope" value="Bacteria"/>
</dbReference>
<dbReference type="RefSeq" id="WP_074955859.1">
    <property type="nucleotide sequence ID" value="NZ_FPBV01000025.1"/>
</dbReference>
<dbReference type="PANTHER" id="PTHR42760">
    <property type="entry name" value="SHORT-CHAIN DEHYDROGENASES/REDUCTASES FAMILY MEMBER"/>
    <property type="match status" value="1"/>
</dbReference>
<dbReference type="PANTHER" id="PTHR42760:SF133">
    <property type="entry name" value="3-OXOACYL-[ACYL-CARRIER-PROTEIN] REDUCTASE"/>
    <property type="match status" value="1"/>
</dbReference>
<dbReference type="FunFam" id="3.40.50.720:FF:000084">
    <property type="entry name" value="Short-chain dehydrogenase reductase"/>
    <property type="match status" value="1"/>
</dbReference>
<dbReference type="NCBIfam" id="NF009466">
    <property type="entry name" value="PRK12826.1-2"/>
    <property type="match status" value="1"/>
</dbReference>
<dbReference type="STRING" id="392015.SAMN05421543_12541"/>
<dbReference type="Proteomes" id="UP000183508">
    <property type="component" value="Unassembled WGS sequence"/>
</dbReference>
<dbReference type="InterPro" id="IPR036291">
    <property type="entry name" value="NAD(P)-bd_dom_sf"/>
</dbReference>
<dbReference type="OrthoDB" id="9803333at2"/>
<dbReference type="InterPro" id="IPR002347">
    <property type="entry name" value="SDR_fam"/>
</dbReference>
<evidence type="ECO:0000256" key="2">
    <source>
        <dbReference type="ARBA" id="ARBA00023002"/>
    </source>
</evidence>
<accession>A0A1I7L5H0</accession>
<evidence type="ECO:0000313" key="5">
    <source>
        <dbReference type="Proteomes" id="UP000183508"/>
    </source>
</evidence>
<dbReference type="SMART" id="SM00822">
    <property type="entry name" value="PKS_KR"/>
    <property type="match status" value="1"/>
</dbReference>
<organism evidence="4 5">
    <name type="scientific">Alicyclobacillus macrosporangiidus</name>
    <dbReference type="NCBI Taxonomy" id="392015"/>
    <lineage>
        <taxon>Bacteria</taxon>
        <taxon>Bacillati</taxon>
        <taxon>Bacillota</taxon>
        <taxon>Bacilli</taxon>
        <taxon>Bacillales</taxon>
        <taxon>Alicyclobacillaceae</taxon>
        <taxon>Alicyclobacillus</taxon>
    </lineage>
</organism>
<dbReference type="Pfam" id="PF13561">
    <property type="entry name" value="adh_short_C2"/>
    <property type="match status" value="1"/>
</dbReference>
<dbReference type="InterPro" id="IPR057326">
    <property type="entry name" value="KR_dom"/>
</dbReference>
<dbReference type="PROSITE" id="PS00061">
    <property type="entry name" value="ADH_SHORT"/>
    <property type="match status" value="1"/>
</dbReference>
<dbReference type="NCBIfam" id="NF005559">
    <property type="entry name" value="PRK07231.1"/>
    <property type="match status" value="1"/>
</dbReference>
<reference evidence="5" key="1">
    <citation type="submission" date="2016-10" db="EMBL/GenBank/DDBJ databases">
        <authorList>
            <person name="Varghese N."/>
        </authorList>
    </citation>
    <scope>NUCLEOTIDE SEQUENCE [LARGE SCALE GENOMIC DNA]</scope>
    <source>
        <strain evidence="5">DSM 17980</strain>
    </source>
</reference>
<dbReference type="Gene3D" id="3.40.50.720">
    <property type="entry name" value="NAD(P)-binding Rossmann-like Domain"/>
    <property type="match status" value="1"/>
</dbReference>
<evidence type="ECO:0000313" key="4">
    <source>
        <dbReference type="EMBL" id="SFV04973.1"/>
    </source>
</evidence>
<proteinExistence type="inferred from homology"/>
<dbReference type="SUPFAM" id="SSF51735">
    <property type="entry name" value="NAD(P)-binding Rossmann-fold domains"/>
    <property type="match status" value="1"/>
</dbReference>
<dbReference type="AlphaFoldDB" id="A0A1I7L5H0"/>
<keyword evidence="5" id="KW-1185">Reference proteome</keyword>
<feature type="domain" description="Ketoreductase" evidence="3">
    <location>
        <begin position="7"/>
        <end position="196"/>
    </location>
</feature>
<sequence>MYTFTGQVVWVTGSSTGIGRAAAVAFAEHGADVVVHGNENREAAQALAAEIERMGRRSLAVAGDVADRTQVAEMVAQVRDRFGRLDVLVNNAGALIRRARLEELEEDLWDRVMDVNLKSVYLVTRAALPMLKASRGRVINVTSVAARNGGGPGSIAYATAKAGVSNLTRALAKDLAEYGILVNAIAPGVIDTPFHERFTPRDAYEAMVRQIPLGRAGTPEESVGAILFLASPHARYITGEIIEVNGGQLMS</sequence>
<dbReference type="EMBL" id="FPBV01000025">
    <property type="protein sequence ID" value="SFV04973.1"/>
    <property type="molecule type" value="Genomic_DNA"/>
</dbReference>
<dbReference type="PRINTS" id="PR00081">
    <property type="entry name" value="GDHRDH"/>
</dbReference>
<protein>
    <submittedName>
        <fullName evidence="4">3-oxoacyl-[acyl-carrier protein] reductase</fullName>
    </submittedName>
</protein>